<protein>
    <recommendedName>
        <fullName evidence="4">Ubiquitin-like protease family profile domain-containing protein</fullName>
    </recommendedName>
</protein>
<sequence length="618" mass="70301">MDEECVGEGDKDSTKAGGKGKKQRKEAAKQSTGQRSKSANSDDEVESLCLKRGPRQFVKMMGMLNDEQMAAVEEMGFIHLVHYKVTSIPHKLAYEIIDAFDQDSCGVKYQRGILHLCHEDVHATFGLPKGPNRIRPNGHQKKGKFIDELAAAVKRTRKNLGPTILIEKMLGHTAGGEFSRKNFIFLFDSILVNPAADGYCSSQIMDCIDDIWNVQEYNWCGYVLDMVVAAHKNWATDKSKAFTGPISFVVPCYVDRIILRTRLVPRAFPTIRGWTSQLLNERQKMELNPGPFGRGHKEPILDVKNWGSTEHLNKVSNGVMRVAETRNRLATDGASFDFGFDVGGKQGVMTTTTTDNYVQNATSNSRLHQDKQRSDVGVQNFSVEAEIQSVLDAFQEIDVDDDFVTKSKNVMEKMDVRKRTQRKVSNALRSPYAVRPVKLTNKLSQEESEAYYWILTTNKTDDAVPDFVNVQLYTIVTRPQNVDTNTIYLLCLQRLFFCHYLTQIGLVQQCKTISSARIERMAMPWRTKMNGVYCGVFLMRHMETYKGESVEYWNCGLKKTSKGLLQSLRAKYCSTLMNAIISHECLNNKRITTRYYVEESKNKDIDVEMMITCYLKKK</sequence>
<dbReference type="Proteomes" id="UP000298416">
    <property type="component" value="Unassembled WGS sequence"/>
</dbReference>
<dbReference type="EMBL" id="PNBA02000014">
    <property type="protein sequence ID" value="KAG6401023.1"/>
    <property type="molecule type" value="Genomic_DNA"/>
</dbReference>
<evidence type="ECO:0008006" key="4">
    <source>
        <dbReference type="Google" id="ProtNLM"/>
    </source>
</evidence>
<dbReference type="PANTHER" id="PTHR34835">
    <property type="entry name" value="OS07G0283600 PROTEIN-RELATED"/>
    <property type="match status" value="1"/>
</dbReference>
<feature type="compositionally biased region" description="Polar residues" evidence="1">
    <location>
        <begin position="29"/>
        <end position="39"/>
    </location>
</feature>
<keyword evidence="3" id="KW-1185">Reference proteome</keyword>
<dbReference type="PANTHER" id="PTHR34835:SF90">
    <property type="entry name" value="AMINOTRANSFERASE-LIKE PLANT MOBILE DOMAIN-CONTAINING PROTEIN"/>
    <property type="match status" value="1"/>
</dbReference>
<name>A0A8X8ZDU6_SALSN</name>
<organism evidence="2">
    <name type="scientific">Salvia splendens</name>
    <name type="common">Scarlet sage</name>
    <dbReference type="NCBI Taxonomy" id="180675"/>
    <lineage>
        <taxon>Eukaryota</taxon>
        <taxon>Viridiplantae</taxon>
        <taxon>Streptophyta</taxon>
        <taxon>Embryophyta</taxon>
        <taxon>Tracheophyta</taxon>
        <taxon>Spermatophyta</taxon>
        <taxon>Magnoliopsida</taxon>
        <taxon>eudicotyledons</taxon>
        <taxon>Gunneridae</taxon>
        <taxon>Pentapetalae</taxon>
        <taxon>asterids</taxon>
        <taxon>lamiids</taxon>
        <taxon>Lamiales</taxon>
        <taxon>Lamiaceae</taxon>
        <taxon>Nepetoideae</taxon>
        <taxon>Mentheae</taxon>
        <taxon>Salviinae</taxon>
        <taxon>Salvia</taxon>
        <taxon>Salvia subgen. Calosphace</taxon>
        <taxon>core Calosphace</taxon>
    </lineage>
</organism>
<proteinExistence type="predicted"/>
<evidence type="ECO:0000313" key="2">
    <source>
        <dbReference type="EMBL" id="KAG6401023.1"/>
    </source>
</evidence>
<accession>A0A8X8ZDU6</accession>
<reference evidence="2" key="1">
    <citation type="submission" date="2018-01" db="EMBL/GenBank/DDBJ databases">
        <authorList>
            <person name="Mao J.F."/>
        </authorList>
    </citation>
    <scope>NUCLEOTIDE SEQUENCE</scope>
    <source>
        <strain evidence="2">Huo1</strain>
        <tissue evidence="2">Leaf</tissue>
    </source>
</reference>
<reference evidence="2" key="2">
    <citation type="submission" date="2020-08" db="EMBL/GenBank/DDBJ databases">
        <title>Plant Genome Project.</title>
        <authorList>
            <person name="Zhang R.-G."/>
        </authorList>
    </citation>
    <scope>NUCLEOTIDE SEQUENCE</scope>
    <source>
        <strain evidence="2">Huo1</strain>
        <tissue evidence="2">Leaf</tissue>
    </source>
</reference>
<evidence type="ECO:0000313" key="3">
    <source>
        <dbReference type="Proteomes" id="UP000298416"/>
    </source>
</evidence>
<dbReference type="AlphaFoldDB" id="A0A8X8ZDU6"/>
<comment type="caution">
    <text evidence="2">The sequence shown here is derived from an EMBL/GenBank/DDBJ whole genome shotgun (WGS) entry which is preliminary data.</text>
</comment>
<evidence type="ECO:0000256" key="1">
    <source>
        <dbReference type="SAM" id="MobiDB-lite"/>
    </source>
</evidence>
<feature type="region of interest" description="Disordered" evidence="1">
    <location>
        <begin position="1"/>
        <end position="46"/>
    </location>
</feature>
<gene>
    <name evidence="2" type="ORF">SASPL_137868</name>
</gene>